<name>A0ABX1E3T9_9PROT</name>
<accession>A0ABX1E3T9</accession>
<comment type="caution">
    <text evidence="1">The sequence shown here is derived from an EMBL/GenBank/DDBJ whole genome shotgun (WGS) entry which is preliminary data.</text>
</comment>
<keyword evidence="2" id="KW-1185">Reference proteome</keyword>
<evidence type="ECO:0000313" key="1">
    <source>
        <dbReference type="EMBL" id="NKC31847.1"/>
    </source>
</evidence>
<evidence type="ECO:0000313" key="2">
    <source>
        <dbReference type="Proteomes" id="UP000787635"/>
    </source>
</evidence>
<dbReference type="Proteomes" id="UP000787635">
    <property type="component" value="Unassembled WGS sequence"/>
</dbReference>
<proteinExistence type="predicted"/>
<sequence length="48" mass="5149">MFRHPLLLLLSLIVAVVVLGLLGIGAFPPSVAPQPVERTVPAERFGTR</sequence>
<gene>
    <name evidence="1" type="ORF">HEQ75_13360</name>
</gene>
<protein>
    <submittedName>
        <fullName evidence="1">Uncharacterized protein</fullName>
    </submittedName>
</protein>
<reference evidence="1 2" key="1">
    <citation type="submission" date="2020-03" db="EMBL/GenBank/DDBJ databases">
        <title>Roseomonas selenitidurans sp. nov. isolated from urban soil.</title>
        <authorList>
            <person name="Liu H."/>
        </authorList>
    </citation>
    <scope>NUCLEOTIDE SEQUENCE [LARGE SCALE GENOMIC DNA]</scope>
    <source>
        <strain evidence="1 2">BU-1</strain>
    </source>
</reference>
<dbReference type="RefSeq" id="WP_168031294.1">
    <property type="nucleotide sequence ID" value="NZ_JAAVNE010000019.1"/>
</dbReference>
<organism evidence="1 2">
    <name type="scientific">Falsiroseomonas selenitidurans</name>
    <dbReference type="NCBI Taxonomy" id="2716335"/>
    <lineage>
        <taxon>Bacteria</taxon>
        <taxon>Pseudomonadati</taxon>
        <taxon>Pseudomonadota</taxon>
        <taxon>Alphaproteobacteria</taxon>
        <taxon>Acetobacterales</taxon>
        <taxon>Roseomonadaceae</taxon>
        <taxon>Falsiroseomonas</taxon>
    </lineage>
</organism>
<dbReference type="EMBL" id="JAAVNE010000019">
    <property type="protein sequence ID" value="NKC31847.1"/>
    <property type="molecule type" value="Genomic_DNA"/>
</dbReference>